<dbReference type="EMBL" id="WGGT01000001">
    <property type="protein sequence ID" value="MVQ44308.1"/>
    <property type="molecule type" value="Genomic_DNA"/>
</dbReference>
<dbReference type="RefSeq" id="WP_015520124.1">
    <property type="nucleotide sequence ID" value="NZ_JADNLD010000126.1"/>
</dbReference>
<accession>A0A6L6XBC8</accession>
<dbReference type="Proteomes" id="UP000479531">
    <property type="component" value="Unassembled WGS sequence"/>
</dbReference>
<gene>
    <name evidence="2" type="ORF">GCK47_00940</name>
</gene>
<dbReference type="AlphaFoldDB" id="A0A6L6XBC8"/>
<evidence type="ECO:0000256" key="1">
    <source>
        <dbReference type="SAM" id="MobiDB-lite"/>
    </source>
</evidence>
<sequence length="105" mass="11769">MGTDSLYYIMDYSGHYYRTNQADQLVAVVGEQDAAVFTFAQANRRICVGKKASFYCMVPIEEKADDMNGEKPGDDEKSDALRTLPVEEQEENIKDMTGTVIMPMA</sequence>
<evidence type="ECO:0000313" key="3">
    <source>
        <dbReference type="Proteomes" id="UP000479531"/>
    </source>
</evidence>
<name>A0A6L6XBC8_9FIRM</name>
<reference evidence="2 3" key="1">
    <citation type="submission" date="2019-10" db="EMBL/GenBank/DDBJ databases">
        <title>Roseburia spp. ameliorate alcoholic fatty liver via restoration of gut barrier function.</title>
        <authorList>
            <person name="Seo B."/>
            <person name="Ko G."/>
        </authorList>
    </citation>
    <scope>NUCLEOTIDE SEQUENCE [LARGE SCALE GENOMIC DNA]</scope>
    <source>
        <strain evidence="2 3">SNUG30017</strain>
    </source>
</reference>
<evidence type="ECO:0000313" key="2">
    <source>
        <dbReference type="EMBL" id="MVQ44308.1"/>
    </source>
</evidence>
<feature type="compositionally biased region" description="Basic and acidic residues" evidence="1">
    <location>
        <begin position="65"/>
        <end position="80"/>
    </location>
</feature>
<comment type="caution">
    <text evidence="2">The sequence shown here is derived from an EMBL/GenBank/DDBJ whole genome shotgun (WGS) entry which is preliminary data.</text>
</comment>
<proteinExistence type="predicted"/>
<organism evidence="2 3">
    <name type="scientific">Roseburia intestinalis</name>
    <dbReference type="NCBI Taxonomy" id="166486"/>
    <lineage>
        <taxon>Bacteria</taxon>
        <taxon>Bacillati</taxon>
        <taxon>Bacillota</taxon>
        <taxon>Clostridia</taxon>
        <taxon>Lachnospirales</taxon>
        <taxon>Lachnospiraceae</taxon>
        <taxon>Roseburia</taxon>
    </lineage>
</organism>
<protein>
    <submittedName>
        <fullName evidence="2">Uncharacterized protein</fullName>
    </submittedName>
</protein>
<feature type="region of interest" description="Disordered" evidence="1">
    <location>
        <begin position="65"/>
        <end position="105"/>
    </location>
</feature>